<gene>
    <name evidence="1" type="ORF">DES32_0848</name>
</gene>
<accession>A0A3D9Z3F7</accession>
<proteinExistence type="predicted"/>
<evidence type="ECO:0000313" key="1">
    <source>
        <dbReference type="EMBL" id="REF89621.1"/>
    </source>
</evidence>
<dbReference type="EMBL" id="QUMO01000001">
    <property type="protein sequence ID" value="REF89621.1"/>
    <property type="molecule type" value="Genomic_DNA"/>
</dbReference>
<sequence length="64" mass="6857">MQAKRPAFDEEAAAAAAIDEALAEHNGDARAAIRSLLEAVSYLEKARDRALDLVSVGYARGRVD</sequence>
<protein>
    <submittedName>
        <fullName evidence="1">Uncharacterized protein</fullName>
    </submittedName>
</protein>
<name>A0A3D9Z3F7_9HYPH</name>
<dbReference type="AlphaFoldDB" id="A0A3D9Z3F7"/>
<comment type="caution">
    <text evidence="1">The sequence shown here is derived from an EMBL/GenBank/DDBJ whole genome shotgun (WGS) entry which is preliminary data.</text>
</comment>
<reference evidence="1 2" key="1">
    <citation type="submission" date="2018-08" db="EMBL/GenBank/DDBJ databases">
        <title>Genomic Encyclopedia of Type Strains, Phase IV (KMG-IV): sequencing the most valuable type-strain genomes for metagenomic binning, comparative biology and taxonomic classification.</title>
        <authorList>
            <person name="Goeker M."/>
        </authorList>
    </citation>
    <scope>NUCLEOTIDE SEQUENCE [LARGE SCALE GENOMIC DNA]</scope>
    <source>
        <strain evidence="1 2">BW863</strain>
    </source>
</reference>
<organism evidence="1 2">
    <name type="scientific">Methylovirgula ligni</name>
    <dbReference type="NCBI Taxonomy" id="569860"/>
    <lineage>
        <taxon>Bacteria</taxon>
        <taxon>Pseudomonadati</taxon>
        <taxon>Pseudomonadota</taxon>
        <taxon>Alphaproteobacteria</taxon>
        <taxon>Hyphomicrobiales</taxon>
        <taxon>Beijerinckiaceae</taxon>
        <taxon>Methylovirgula</taxon>
    </lineage>
</organism>
<keyword evidence="2" id="KW-1185">Reference proteome</keyword>
<dbReference type="Proteomes" id="UP000256900">
    <property type="component" value="Unassembled WGS sequence"/>
</dbReference>
<evidence type="ECO:0000313" key="2">
    <source>
        <dbReference type="Proteomes" id="UP000256900"/>
    </source>
</evidence>